<dbReference type="GO" id="GO:0031998">
    <property type="term" value="P:regulation of fatty acid beta-oxidation"/>
    <property type="evidence" value="ECO:0007669"/>
    <property type="project" value="TreeGrafter"/>
</dbReference>
<evidence type="ECO:0000256" key="1">
    <source>
        <dbReference type="PIRNR" id="PIRNR037989"/>
    </source>
</evidence>
<dbReference type="PANTHER" id="PTHR21004">
    <property type="entry name" value="SERINE PROTEASE-RELATED"/>
    <property type="match status" value="1"/>
</dbReference>
<dbReference type="Gene3D" id="2.40.10.10">
    <property type="entry name" value="Trypsin-like serine proteases"/>
    <property type="match status" value="1"/>
</dbReference>
<keyword evidence="1" id="KW-0576">Peroxisome</keyword>
<dbReference type="InterPro" id="IPR043504">
    <property type="entry name" value="Peptidase_S1_PA_chymotrypsin"/>
</dbReference>
<dbReference type="InterPro" id="IPR009003">
    <property type="entry name" value="Peptidase_S1_PA"/>
</dbReference>
<dbReference type="EMBL" id="AMQN01001336">
    <property type="status" value="NOT_ANNOTATED_CDS"/>
    <property type="molecule type" value="Genomic_DNA"/>
</dbReference>
<dbReference type="STRING" id="283909.R7UF29"/>
<comment type="PTM">
    <text evidence="1">The full-lengh TYSND1 is the active the proteolytic processing of PTS1- and PTS2-proteins and in self-cleavage, and intermolecular self-cleavage of TYSND1 down-regulates its protease activity.</text>
</comment>
<keyword evidence="1" id="KW-0378">Hydrolase</keyword>
<reference evidence="3" key="3">
    <citation type="submission" date="2015-06" db="UniProtKB">
        <authorList>
            <consortium name="EnsemblMetazoa"/>
        </authorList>
    </citation>
    <scope>IDENTIFICATION</scope>
</reference>
<dbReference type="EC" id="3.4.21.-" evidence="1"/>
<protein>
    <recommendedName>
        <fullName evidence="1">Peroxisomal leader peptide-processing protease</fullName>
        <ecNumber evidence="1">3.4.21.-</ecNumber>
    </recommendedName>
</protein>
<sequence length="116" mass="12614">MSASVTQGVISRVVNHDDTVLLVQSSCAVHAGASGGVLFNSEDQMIGIVTCNARDTGTGASFPHINLCVPFCSIWNILQDYVTTMDEEVLKRFHVKNSFVKKLWLMQAVPSISSKL</sequence>
<proteinExistence type="inferred from homology"/>
<keyword evidence="1" id="KW-0645">Protease</keyword>
<dbReference type="GO" id="GO:0005777">
    <property type="term" value="C:peroxisome"/>
    <property type="evidence" value="ECO:0007669"/>
    <property type="project" value="UniProtKB-SubCell"/>
</dbReference>
<dbReference type="GO" id="GO:0004252">
    <property type="term" value="F:serine-type endopeptidase activity"/>
    <property type="evidence" value="ECO:0007669"/>
    <property type="project" value="InterPro"/>
</dbReference>
<dbReference type="HOGENOM" id="CLU_2099168_0_0_1"/>
<dbReference type="SUPFAM" id="SSF50494">
    <property type="entry name" value="Trypsin-like serine proteases"/>
    <property type="match status" value="1"/>
</dbReference>
<evidence type="ECO:0000313" key="3">
    <source>
        <dbReference type="EnsemblMetazoa" id="CapteP228130"/>
    </source>
</evidence>
<name>R7UF29_CAPTE</name>
<dbReference type="Pfam" id="PF13365">
    <property type="entry name" value="Trypsin_2"/>
    <property type="match status" value="1"/>
</dbReference>
<comment type="function">
    <text evidence="1">Peroxisomal protease that mediates both the removal of the leader peptide from proteins containing a PTS2 target sequence and processes several PTS1-containing proteins. Catalyzes the processing of PTS1-proteins involved in the peroxisomal beta-oxidation of fatty acids.</text>
</comment>
<organism evidence="2">
    <name type="scientific">Capitella teleta</name>
    <name type="common">Polychaete worm</name>
    <dbReference type="NCBI Taxonomy" id="283909"/>
    <lineage>
        <taxon>Eukaryota</taxon>
        <taxon>Metazoa</taxon>
        <taxon>Spiralia</taxon>
        <taxon>Lophotrochozoa</taxon>
        <taxon>Annelida</taxon>
        <taxon>Polychaeta</taxon>
        <taxon>Sedentaria</taxon>
        <taxon>Scolecida</taxon>
        <taxon>Capitellidae</taxon>
        <taxon>Capitella</taxon>
    </lineage>
</organism>
<dbReference type="Proteomes" id="UP000014760">
    <property type="component" value="Unassembled WGS sequence"/>
</dbReference>
<gene>
    <name evidence="2" type="ORF">CAPTEDRAFT_228130</name>
</gene>
<dbReference type="AlphaFoldDB" id="R7UF29"/>
<keyword evidence="4" id="KW-1185">Reference proteome</keyword>
<dbReference type="GO" id="GO:0016485">
    <property type="term" value="P:protein processing"/>
    <property type="evidence" value="ECO:0007669"/>
    <property type="project" value="InterPro"/>
</dbReference>
<dbReference type="EMBL" id="KB301771">
    <property type="protein sequence ID" value="ELU05129.1"/>
    <property type="molecule type" value="Genomic_DNA"/>
</dbReference>
<comment type="subcellular location">
    <subcellularLocation>
        <location evidence="1">Peroxisome</location>
    </subcellularLocation>
</comment>
<dbReference type="InterPro" id="IPR039245">
    <property type="entry name" value="TYSND1/DEG15"/>
</dbReference>
<dbReference type="EnsemblMetazoa" id="CapteT228130">
    <property type="protein sequence ID" value="CapteP228130"/>
    <property type="gene ID" value="CapteG228130"/>
</dbReference>
<comment type="similarity">
    <text evidence="1">Belongs to the peptidase S1B family.</text>
</comment>
<evidence type="ECO:0000313" key="2">
    <source>
        <dbReference type="EMBL" id="ELU05129.1"/>
    </source>
</evidence>
<dbReference type="PANTHER" id="PTHR21004:SF0">
    <property type="entry name" value="PEROXISOMAL LEADER PEPTIDE-PROCESSING PROTEASE"/>
    <property type="match status" value="1"/>
</dbReference>
<keyword evidence="1" id="KW-0720">Serine protease</keyword>
<accession>R7UF29</accession>
<dbReference type="OrthoDB" id="17845at2759"/>
<reference evidence="2 4" key="2">
    <citation type="journal article" date="2013" name="Nature">
        <title>Insights into bilaterian evolution from three spiralian genomes.</title>
        <authorList>
            <person name="Simakov O."/>
            <person name="Marletaz F."/>
            <person name="Cho S.J."/>
            <person name="Edsinger-Gonzales E."/>
            <person name="Havlak P."/>
            <person name="Hellsten U."/>
            <person name="Kuo D.H."/>
            <person name="Larsson T."/>
            <person name="Lv J."/>
            <person name="Arendt D."/>
            <person name="Savage R."/>
            <person name="Osoegawa K."/>
            <person name="de Jong P."/>
            <person name="Grimwood J."/>
            <person name="Chapman J.A."/>
            <person name="Shapiro H."/>
            <person name="Aerts A."/>
            <person name="Otillar R.P."/>
            <person name="Terry A.Y."/>
            <person name="Boore J.L."/>
            <person name="Grigoriev I.V."/>
            <person name="Lindberg D.R."/>
            <person name="Seaver E.C."/>
            <person name="Weisblat D.A."/>
            <person name="Putnam N.H."/>
            <person name="Rokhsar D.S."/>
        </authorList>
    </citation>
    <scope>NUCLEOTIDE SEQUENCE</scope>
    <source>
        <strain evidence="2 4">I ESC-2004</strain>
    </source>
</reference>
<reference evidence="4" key="1">
    <citation type="submission" date="2012-12" db="EMBL/GenBank/DDBJ databases">
        <authorList>
            <person name="Hellsten U."/>
            <person name="Grimwood J."/>
            <person name="Chapman J.A."/>
            <person name="Shapiro H."/>
            <person name="Aerts A."/>
            <person name="Otillar R.P."/>
            <person name="Terry A.Y."/>
            <person name="Boore J.L."/>
            <person name="Simakov O."/>
            <person name="Marletaz F."/>
            <person name="Cho S.-J."/>
            <person name="Edsinger-Gonzales E."/>
            <person name="Havlak P."/>
            <person name="Kuo D.-H."/>
            <person name="Larsson T."/>
            <person name="Lv J."/>
            <person name="Arendt D."/>
            <person name="Savage R."/>
            <person name="Osoegawa K."/>
            <person name="de Jong P."/>
            <person name="Lindberg D.R."/>
            <person name="Seaver E.C."/>
            <person name="Weisblat D.A."/>
            <person name="Putnam N.H."/>
            <person name="Grigoriev I.V."/>
            <person name="Rokhsar D.S."/>
        </authorList>
    </citation>
    <scope>NUCLEOTIDE SEQUENCE</scope>
    <source>
        <strain evidence="4">I ESC-2004</strain>
    </source>
</reference>
<evidence type="ECO:0000313" key="4">
    <source>
        <dbReference type="Proteomes" id="UP000014760"/>
    </source>
</evidence>